<dbReference type="Pfam" id="PF06051">
    <property type="entry name" value="DUF928"/>
    <property type="match status" value="1"/>
</dbReference>
<evidence type="ECO:0000256" key="1">
    <source>
        <dbReference type="SAM" id="Coils"/>
    </source>
</evidence>
<reference evidence="3 4" key="1">
    <citation type="submission" date="2017-06" db="EMBL/GenBank/DDBJ databases">
        <title>Genome sequencing of cyanobaciteial culture collection at National Institute for Environmental Studies (NIES).</title>
        <authorList>
            <person name="Hirose Y."/>
            <person name="Shimura Y."/>
            <person name="Fujisawa T."/>
            <person name="Nakamura Y."/>
            <person name="Kawachi M."/>
        </authorList>
    </citation>
    <scope>NUCLEOTIDE SEQUENCE [LARGE SCALE GENOMIC DNA]</scope>
    <source>
        <strain evidence="3 4">NIES-37</strain>
    </source>
</reference>
<evidence type="ECO:0008006" key="5">
    <source>
        <dbReference type="Google" id="ProtNLM"/>
    </source>
</evidence>
<dbReference type="RefSeq" id="WP_096583169.1">
    <property type="nucleotide sequence ID" value="NZ_CAWNJS010000001.1"/>
</dbReference>
<dbReference type="KEGG" id="ttq:NIES37_67570"/>
<evidence type="ECO:0000313" key="4">
    <source>
        <dbReference type="Proteomes" id="UP000218785"/>
    </source>
</evidence>
<feature type="coiled-coil region" evidence="1">
    <location>
        <begin position="215"/>
        <end position="265"/>
    </location>
</feature>
<dbReference type="EMBL" id="AP018248">
    <property type="protein sequence ID" value="BAZ02744.1"/>
    <property type="molecule type" value="Genomic_DNA"/>
</dbReference>
<evidence type="ECO:0000256" key="2">
    <source>
        <dbReference type="SAM" id="MobiDB-lite"/>
    </source>
</evidence>
<evidence type="ECO:0000313" key="3">
    <source>
        <dbReference type="EMBL" id="BAZ02744.1"/>
    </source>
</evidence>
<sequence>MNTNYLSKKYWTGKLLPSCVFLLFLATSNIAWGNYIPPKKPSRPSTPTGSDSGRGRGSCSNSANTELAVLAPASYFGQAVSIYPTFAWFVPKEELPNKPDIEFSIYEYDVNTNDKKGSYIQRLRQPSIPGIMKISLDKEKPGLVVGQKYFWQVKLICEENDDSKSIIVNAVVEVVATSPGLKLKLSDGKSSLKRAEVYAKEGLWYEALSTTLEGIENKEYQLKLLEQLSNSEQEEARGISNDEFKIQLEKQALNLRRIVNDEKKQ</sequence>
<gene>
    <name evidence="3" type="ORF">NIES37_67570</name>
</gene>
<organism evidence="3 4">
    <name type="scientific">Tolypothrix tenuis PCC 7101</name>
    <dbReference type="NCBI Taxonomy" id="231146"/>
    <lineage>
        <taxon>Bacteria</taxon>
        <taxon>Bacillati</taxon>
        <taxon>Cyanobacteriota</taxon>
        <taxon>Cyanophyceae</taxon>
        <taxon>Nostocales</taxon>
        <taxon>Tolypothrichaceae</taxon>
        <taxon>Tolypothrix</taxon>
    </lineage>
</organism>
<feature type="region of interest" description="Disordered" evidence="2">
    <location>
        <begin position="37"/>
        <end position="59"/>
    </location>
</feature>
<name>A0A1Z4NAJ2_9CYAN</name>
<dbReference type="InterPro" id="IPR010328">
    <property type="entry name" value="DUF928"/>
</dbReference>
<protein>
    <recommendedName>
        <fullName evidence="5">DUF928 domain-containing protein</fullName>
    </recommendedName>
</protein>
<dbReference type="AlphaFoldDB" id="A0A1Z4NAJ2"/>
<accession>A0A1Z4NAJ2</accession>
<proteinExistence type="predicted"/>
<keyword evidence="1" id="KW-0175">Coiled coil</keyword>
<keyword evidence="4" id="KW-1185">Reference proteome</keyword>
<dbReference type="Proteomes" id="UP000218785">
    <property type="component" value="Chromosome"/>
</dbReference>